<dbReference type="SUPFAM" id="SSF53335">
    <property type="entry name" value="S-adenosyl-L-methionine-dependent methyltransferases"/>
    <property type="match status" value="1"/>
</dbReference>
<reference evidence="2 4" key="2">
    <citation type="submission" date="2018-03" db="EMBL/GenBank/DDBJ databases">
        <title>Genomic Encyclopedia of Archaeal and Bacterial Type Strains, Phase II (KMG-II): from individual species to whole genera.</title>
        <authorList>
            <person name="Goeker M."/>
        </authorList>
    </citation>
    <scope>NUCLEOTIDE SEQUENCE [LARGE SCALE GENOMIC DNA]</scope>
    <source>
        <strain evidence="2 4">DSM 22727</strain>
    </source>
</reference>
<evidence type="ECO:0000313" key="2">
    <source>
        <dbReference type="EMBL" id="PRX14373.1"/>
    </source>
</evidence>
<gene>
    <name evidence="1" type="ORF">IL45_06120</name>
    <name evidence="2" type="ORF">LY02_01403</name>
</gene>
<dbReference type="EMBL" id="PVNA01000002">
    <property type="protein sequence ID" value="PRX14373.1"/>
    <property type="molecule type" value="Genomic_DNA"/>
</dbReference>
<evidence type="ECO:0000313" key="3">
    <source>
        <dbReference type="Proteomes" id="UP000028531"/>
    </source>
</evidence>
<organism evidence="1 3">
    <name type="scientific">Nonlabens ulvanivorans</name>
    <name type="common">Persicivirga ulvanivorans</name>
    <dbReference type="NCBI Taxonomy" id="906888"/>
    <lineage>
        <taxon>Bacteria</taxon>
        <taxon>Pseudomonadati</taxon>
        <taxon>Bacteroidota</taxon>
        <taxon>Flavobacteriia</taxon>
        <taxon>Flavobacteriales</taxon>
        <taxon>Flavobacteriaceae</taxon>
        <taxon>Nonlabens</taxon>
    </lineage>
</organism>
<name>A0A084JXT9_NONUL</name>
<dbReference type="CDD" id="cd02440">
    <property type="entry name" value="AdoMet_MTases"/>
    <property type="match status" value="1"/>
</dbReference>
<dbReference type="GO" id="GO:0008168">
    <property type="term" value="F:methyltransferase activity"/>
    <property type="evidence" value="ECO:0007669"/>
    <property type="project" value="UniProtKB-KW"/>
</dbReference>
<dbReference type="AlphaFoldDB" id="A0A084JXT9"/>
<sequence length="255" mass="29688">MLHQLKNYIKHSIKSFHLHGIHSPFVFTLEKKCLRDKAVYEQYDVMRRFRESVKNNNTILHIEDYGAGSKIFKTDERRVSDILKYNSSDRKSAEMLFRLCNYFKVNNVLELGTSIGIATHAMALSGAHITTIEGSPEVQKFAQSQFEKFSLDKVKSVCSKFDEFLINQLGTTYDLIYIDGHHDGMATIDYFNACLKLSHKDTIFILDDIYWSRDMTDAWSQLCQHVNVTASIDLYDVGLLFLRKEQLKERFYIKL</sequence>
<dbReference type="RefSeq" id="WP_036581479.1">
    <property type="nucleotide sequence ID" value="NZ_JPJI01000026.1"/>
</dbReference>
<dbReference type="EMBL" id="JPJI01000026">
    <property type="protein sequence ID" value="KEZ93773.1"/>
    <property type="molecule type" value="Genomic_DNA"/>
</dbReference>
<comment type="caution">
    <text evidence="1">The sequence shown here is derived from an EMBL/GenBank/DDBJ whole genome shotgun (WGS) entry which is preliminary data.</text>
</comment>
<dbReference type="Proteomes" id="UP000028531">
    <property type="component" value="Unassembled WGS sequence"/>
</dbReference>
<evidence type="ECO:0000313" key="4">
    <source>
        <dbReference type="Proteomes" id="UP000239997"/>
    </source>
</evidence>
<keyword evidence="4" id="KW-1185">Reference proteome</keyword>
<proteinExistence type="predicted"/>
<keyword evidence="1" id="KW-0808">Transferase</keyword>
<dbReference type="Proteomes" id="UP000239997">
    <property type="component" value="Unassembled WGS sequence"/>
</dbReference>
<protein>
    <submittedName>
        <fullName evidence="1 2">Methyltransferase</fullName>
    </submittedName>
</protein>
<keyword evidence="1" id="KW-0489">Methyltransferase</keyword>
<accession>A0A084JXT9</accession>
<dbReference type="OrthoDB" id="5464618at2"/>
<dbReference type="Gene3D" id="3.40.50.150">
    <property type="entry name" value="Vaccinia Virus protein VP39"/>
    <property type="match status" value="1"/>
</dbReference>
<dbReference type="GO" id="GO:0032259">
    <property type="term" value="P:methylation"/>
    <property type="evidence" value="ECO:0007669"/>
    <property type="project" value="UniProtKB-KW"/>
</dbReference>
<evidence type="ECO:0000313" key="1">
    <source>
        <dbReference type="EMBL" id="KEZ93773.1"/>
    </source>
</evidence>
<dbReference type="Pfam" id="PF13578">
    <property type="entry name" value="Methyltransf_24"/>
    <property type="match status" value="1"/>
</dbReference>
<reference evidence="1 3" key="1">
    <citation type="submission" date="2014-07" db="EMBL/GenBank/DDBJ databases">
        <title>Draft genome sequence of Nonlabens ulvanivorans, an ulvan degrading bacterium.</title>
        <authorList>
            <person name="Kopel M."/>
            <person name="Helbert W."/>
            <person name="Henrissat B."/>
            <person name="Doniger T."/>
            <person name="Banin E."/>
        </authorList>
    </citation>
    <scope>NUCLEOTIDE SEQUENCE [LARGE SCALE GENOMIC DNA]</scope>
    <source>
        <strain evidence="1 3">PLR</strain>
    </source>
</reference>
<dbReference type="InterPro" id="IPR029063">
    <property type="entry name" value="SAM-dependent_MTases_sf"/>
</dbReference>